<dbReference type="AlphaFoldDB" id="A0A6B0YTI0"/>
<name>A0A6B0YTI0_9CHLR</name>
<proteinExistence type="predicted"/>
<dbReference type="EMBL" id="VXRG01000094">
    <property type="protein sequence ID" value="MXY94013.1"/>
    <property type="molecule type" value="Genomic_DNA"/>
</dbReference>
<gene>
    <name evidence="1" type="ORF">F4Y42_11270</name>
</gene>
<comment type="caution">
    <text evidence="1">The sequence shown here is derived from an EMBL/GenBank/DDBJ whole genome shotgun (WGS) entry which is preliminary data.</text>
</comment>
<evidence type="ECO:0000313" key="1">
    <source>
        <dbReference type="EMBL" id="MXY94013.1"/>
    </source>
</evidence>
<organism evidence="1">
    <name type="scientific">Caldilineaceae bacterium SB0664_bin_27</name>
    <dbReference type="NCBI Taxonomy" id="2605260"/>
    <lineage>
        <taxon>Bacteria</taxon>
        <taxon>Bacillati</taxon>
        <taxon>Chloroflexota</taxon>
        <taxon>Caldilineae</taxon>
        <taxon>Caldilineales</taxon>
        <taxon>Caldilineaceae</taxon>
    </lineage>
</organism>
<reference evidence="1" key="1">
    <citation type="submission" date="2019-09" db="EMBL/GenBank/DDBJ databases">
        <title>Characterisation of the sponge microbiome using genome-centric metagenomics.</title>
        <authorList>
            <person name="Engelberts J.P."/>
            <person name="Robbins S.J."/>
            <person name="De Goeij J.M."/>
            <person name="Aranda M."/>
            <person name="Bell S.C."/>
            <person name="Webster N.S."/>
        </authorList>
    </citation>
    <scope>NUCLEOTIDE SEQUENCE</scope>
    <source>
        <strain evidence="1">SB0664_bin_27</strain>
    </source>
</reference>
<sequence>MTDGSGSYTVTHHFAPNSPQRFSLSISGARRVYVRAVNVDYNASLARSEFSYDNRTQAAGDNTDLQAAYPNCRVALGDRQPCLR</sequence>
<accession>A0A6B0YTI0</accession>
<protein>
    <submittedName>
        <fullName evidence="1">Uncharacterized protein</fullName>
    </submittedName>
</protein>